<dbReference type="InterPro" id="IPR011990">
    <property type="entry name" value="TPR-like_helical_dom_sf"/>
</dbReference>
<comment type="caution">
    <text evidence="12">The sequence shown here is derived from an EMBL/GenBank/DDBJ whole genome shotgun (WGS) entry which is preliminary data.</text>
</comment>
<dbReference type="InterPro" id="IPR005254">
    <property type="entry name" value="Heme_biosyn_assoc_TPR_pro"/>
</dbReference>
<keyword evidence="13" id="KW-1185">Reference proteome</keyword>
<gene>
    <name evidence="12" type="ORF">JM946_06185</name>
</gene>
<sequence length="413" mass="46197">MKSGLYIAAAMIVAGLLANIVLGDPGYVALRFAGRLIEMSAVTFVLVLAAAYFAVRLLIRIFTARRSWKTAQEARRQERARRSFAQGILELSEGNWETAENTLTRHVREAESPAAHYLTAARAADLQGASDRRDEWLARALEVSGDRRAPALIMQAEVLLKHKQMQAALATLEQLEATKEQNARGLLLLARVYRQTGDWQKLQALEPRLRSTRGITAAMVDETVAQVHLDRLQEAGSKCDLTELRAAWKETSKSLARHPEIVVAYARASMACGDHEAAEAALRDCINKQWNESAVLAYGELETDQPLKTLDRAEAWLPEHSDDAALLFTCAQLATRAELYGKARSFLETSIAIRPRLEAYQLLANLMDQLGERERSLKALNDALAFAVGRKANLPKIRARRFQERRLTDRRRS</sequence>
<evidence type="ECO:0000313" key="13">
    <source>
        <dbReference type="Proteomes" id="UP000661077"/>
    </source>
</evidence>
<evidence type="ECO:0000259" key="11">
    <source>
        <dbReference type="Pfam" id="PF07219"/>
    </source>
</evidence>
<proteinExistence type="predicted"/>
<evidence type="ECO:0000256" key="9">
    <source>
        <dbReference type="ARBA" id="ARBA00023244"/>
    </source>
</evidence>
<evidence type="ECO:0000256" key="2">
    <source>
        <dbReference type="ARBA" id="ARBA00004429"/>
    </source>
</evidence>
<dbReference type="RefSeq" id="WP_203166280.1">
    <property type="nucleotide sequence ID" value="NZ_JAEVLS010000001.1"/>
</dbReference>
<keyword evidence="8 10" id="KW-0472">Membrane</keyword>
<dbReference type="Pfam" id="PF07219">
    <property type="entry name" value="HemY_N"/>
    <property type="match status" value="1"/>
</dbReference>
<feature type="domain" description="HemY N-terminal" evidence="11">
    <location>
        <begin position="26"/>
        <end position="128"/>
    </location>
</feature>
<comment type="function">
    <text evidence="1">Involved in a late step of protoheme IX synthesis.</text>
</comment>
<keyword evidence="9" id="KW-0627">Porphyrin biosynthesis</keyword>
<name>A0ABS1WTM5_9GAMM</name>
<keyword evidence="6 10" id="KW-0812">Transmembrane</keyword>
<evidence type="ECO:0000313" key="12">
    <source>
        <dbReference type="EMBL" id="MBM0104325.1"/>
    </source>
</evidence>
<keyword evidence="4" id="KW-1003">Cell membrane</keyword>
<evidence type="ECO:0000256" key="3">
    <source>
        <dbReference type="ARBA" id="ARBA00004744"/>
    </source>
</evidence>
<reference evidence="12 13" key="1">
    <citation type="journal article" date="2021" name="Int. J. Syst. Evol. Microbiol.">
        <title>Steroidobacter gossypii sp. nov., isolated from soil of cotton cropping field.</title>
        <authorList>
            <person name="Huang R."/>
            <person name="Yang S."/>
            <person name="Zhen C."/>
            <person name="Liu W."/>
        </authorList>
    </citation>
    <scope>NUCLEOTIDE SEQUENCE [LARGE SCALE GENOMIC DNA]</scope>
    <source>
        <strain evidence="12 13">S1-65</strain>
    </source>
</reference>
<dbReference type="InterPro" id="IPR010817">
    <property type="entry name" value="HemY_N"/>
</dbReference>
<comment type="subcellular location">
    <subcellularLocation>
        <location evidence="2">Cell inner membrane</location>
        <topology evidence="2">Multi-pass membrane protein</topology>
    </subcellularLocation>
</comment>
<evidence type="ECO:0000256" key="8">
    <source>
        <dbReference type="ARBA" id="ARBA00023136"/>
    </source>
</evidence>
<evidence type="ECO:0000256" key="6">
    <source>
        <dbReference type="ARBA" id="ARBA00022692"/>
    </source>
</evidence>
<evidence type="ECO:0000256" key="1">
    <source>
        <dbReference type="ARBA" id="ARBA00002962"/>
    </source>
</evidence>
<evidence type="ECO:0000256" key="10">
    <source>
        <dbReference type="SAM" id="Phobius"/>
    </source>
</evidence>
<dbReference type="EMBL" id="JAEVLS010000001">
    <property type="protein sequence ID" value="MBM0104325.1"/>
    <property type="molecule type" value="Genomic_DNA"/>
</dbReference>
<dbReference type="NCBIfam" id="TIGR00540">
    <property type="entry name" value="TPR_hemY_coli"/>
    <property type="match status" value="1"/>
</dbReference>
<keyword evidence="7 10" id="KW-1133">Transmembrane helix</keyword>
<comment type="pathway">
    <text evidence="3">Porphyrin-containing compound metabolism; protoheme biosynthesis.</text>
</comment>
<dbReference type="Gene3D" id="1.25.40.10">
    <property type="entry name" value="Tetratricopeptide repeat domain"/>
    <property type="match status" value="2"/>
</dbReference>
<keyword evidence="5" id="KW-0997">Cell inner membrane</keyword>
<feature type="transmembrane region" description="Helical" evidence="10">
    <location>
        <begin position="39"/>
        <end position="59"/>
    </location>
</feature>
<accession>A0ABS1WTM5</accession>
<evidence type="ECO:0000256" key="4">
    <source>
        <dbReference type="ARBA" id="ARBA00022475"/>
    </source>
</evidence>
<dbReference type="Proteomes" id="UP000661077">
    <property type="component" value="Unassembled WGS sequence"/>
</dbReference>
<evidence type="ECO:0000256" key="5">
    <source>
        <dbReference type="ARBA" id="ARBA00022519"/>
    </source>
</evidence>
<dbReference type="SUPFAM" id="SSF48452">
    <property type="entry name" value="TPR-like"/>
    <property type="match status" value="1"/>
</dbReference>
<evidence type="ECO:0000256" key="7">
    <source>
        <dbReference type="ARBA" id="ARBA00022989"/>
    </source>
</evidence>
<organism evidence="12 13">
    <name type="scientific">Steroidobacter gossypii</name>
    <dbReference type="NCBI Taxonomy" id="2805490"/>
    <lineage>
        <taxon>Bacteria</taxon>
        <taxon>Pseudomonadati</taxon>
        <taxon>Pseudomonadota</taxon>
        <taxon>Gammaproteobacteria</taxon>
        <taxon>Steroidobacterales</taxon>
        <taxon>Steroidobacteraceae</taxon>
        <taxon>Steroidobacter</taxon>
    </lineage>
</organism>
<protein>
    <recommendedName>
        <fullName evidence="11">HemY N-terminal domain-containing protein</fullName>
    </recommendedName>
</protein>